<evidence type="ECO:0000256" key="4">
    <source>
        <dbReference type="ARBA" id="ARBA00023136"/>
    </source>
</evidence>
<evidence type="ECO:0000256" key="2">
    <source>
        <dbReference type="ARBA" id="ARBA00022692"/>
    </source>
</evidence>
<feature type="transmembrane region" description="Helical" evidence="5">
    <location>
        <begin position="162"/>
        <end position="184"/>
    </location>
</feature>
<feature type="transmembrane region" description="Helical" evidence="5">
    <location>
        <begin position="129"/>
        <end position="150"/>
    </location>
</feature>
<keyword evidence="3 5" id="KW-1133">Transmembrane helix</keyword>
<dbReference type="GO" id="GO:0042773">
    <property type="term" value="P:ATP synthesis coupled electron transport"/>
    <property type="evidence" value="ECO:0007669"/>
    <property type="project" value="InterPro"/>
</dbReference>
<keyword evidence="5" id="KW-0830">Ubiquinone</keyword>
<comment type="caution">
    <text evidence="8">The sequence shown here is derived from an EMBL/GenBank/DDBJ whole genome shotgun (WGS) entry which is preliminary data.</text>
</comment>
<dbReference type="GO" id="GO:0050136">
    <property type="term" value="F:NADH dehydrogenase (quinone) (non-electrogenic) activity"/>
    <property type="evidence" value="ECO:0007669"/>
    <property type="project" value="UniProtKB-UniRule"/>
</dbReference>
<protein>
    <recommendedName>
        <fullName evidence="5">NADH-quinone oxidoreductase subunit N</fullName>
        <ecNumber evidence="5">7.1.1.-</ecNumber>
    </recommendedName>
    <alternativeName>
        <fullName evidence="5">NADH dehydrogenase I subunit N</fullName>
    </alternativeName>
    <alternativeName>
        <fullName evidence="5">NDH-1 subunit N</fullName>
    </alternativeName>
</protein>
<dbReference type="NCBIfam" id="TIGR01770">
    <property type="entry name" value="NDH_I_N"/>
    <property type="match status" value="1"/>
</dbReference>
<keyword evidence="5" id="KW-0813">Transport</keyword>
<dbReference type="InterPro" id="IPR001750">
    <property type="entry name" value="ND/Mrp_TM"/>
</dbReference>
<keyword evidence="5" id="KW-1278">Translocase</keyword>
<evidence type="ECO:0000256" key="5">
    <source>
        <dbReference type="HAMAP-Rule" id="MF_00445"/>
    </source>
</evidence>
<feature type="transmembrane region" description="Helical" evidence="5">
    <location>
        <begin position="299"/>
        <end position="319"/>
    </location>
</feature>
<sequence>MIQLPEINLGGILPALVLCVTGIIAMIAGLFMRKGAATLAALLGLVGTLVALWVNSPIRTLNKAAFSGLIALDAFSWFFNLLILAAVGLTILMSARYLADEELDLYEFFVLLLFAGAGMMFMASGNHILVIFVGLETLSISIYILTGILPNNLKSSEAALKYLILGAFSSGMFLYGAALLYGATGTLLLTTMTKHLAQSGGSTMATLGMAFLLTGFAFKVAAVPFHMWTPDVYEGAPAPMTGFMSVGVKAAAYAAFMRVFFEALPAFQVDWSQVLWGLAVATMILGNIAALVQENIKRMLAYSSIAHAGYILIGMVAGTETGTSGILYYLLAYTFTNLGAFTIVTMVGRKGESNVAIEDYRGLARTHPILALCMSVFLFSLAGIPPTAGFVGKFTIFSGAVNAGYIWLVIIGVLTSAASVFYYFRVIMKMYMEPPEQESEEMRYGPLTLLALGITSVSVLYLGIFPTAYLSMAVESIKPLF</sequence>
<comment type="subunit">
    <text evidence="5">NDH-1 is composed of 14 different subunits. Subunits NuoA, H, J, K, L, M, N constitute the membrane sector of the complex.</text>
</comment>
<evidence type="ECO:0000259" key="7">
    <source>
        <dbReference type="Pfam" id="PF00361"/>
    </source>
</evidence>
<keyword evidence="5" id="KW-1003">Cell membrane</keyword>
<dbReference type="EMBL" id="DTGT01000012">
    <property type="protein sequence ID" value="HGH59722.1"/>
    <property type="molecule type" value="Genomic_DNA"/>
</dbReference>
<evidence type="ECO:0000256" key="3">
    <source>
        <dbReference type="ARBA" id="ARBA00022989"/>
    </source>
</evidence>
<comment type="similarity">
    <text evidence="5">Belongs to the complex I subunit 2 family.</text>
</comment>
<dbReference type="InterPro" id="IPR010096">
    <property type="entry name" value="NADH-Q_OxRdtase_suN/2"/>
</dbReference>
<keyword evidence="4 5" id="KW-0472">Membrane</keyword>
<comment type="catalytic activity">
    <reaction evidence="5">
        <text>a quinone + NADH + 5 H(+)(in) = a quinol + NAD(+) + 4 H(+)(out)</text>
        <dbReference type="Rhea" id="RHEA:57888"/>
        <dbReference type="ChEBI" id="CHEBI:15378"/>
        <dbReference type="ChEBI" id="CHEBI:24646"/>
        <dbReference type="ChEBI" id="CHEBI:57540"/>
        <dbReference type="ChEBI" id="CHEBI:57945"/>
        <dbReference type="ChEBI" id="CHEBI:132124"/>
    </reaction>
</comment>
<name>A0A7C4AQ96_9BACT</name>
<organism evidence="8">
    <name type="scientific">Desulfomonile tiedjei</name>
    <dbReference type="NCBI Taxonomy" id="2358"/>
    <lineage>
        <taxon>Bacteria</taxon>
        <taxon>Pseudomonadati</taxon>
        <taxon>Thermodesulfobacteriota</taxon>
        <taxon>Desulfomonilia</taxon>
        <taxon>Desulfomonilales</taxon>
        <taxon>Desulfomonilaceae</taxon>
        <taxon>Desulfomonile</taxon>
    </lineage>
</organism>
<feature type="transmembrane region" description="Helical" evidence="5">
    <location>
        <begin position="325"/>
        <end position="348"/>
    </location>
</feature>
<evidence type="ECO:0000313" key="8">
    <source>
        <dbReference type="EMBL" id="HGH59722.1"/>
    </source>
</evidence>
<keyword evidence="5" id="KW-0520">NAD</keyword>
<keyword evidence="5" id="KW-0874">Quinone</keyword>
<comment type="subcellular location">
    <subcellularLocation>
        <location evidence="5">Cell membrane</location>
        <topology evidence="5">Multi-pass membrane protein</topology>
    </subcellularLocation>
    <subcellularLocation>
        <location evidence="1">Endomembrane system</location>
        <topology evidence="1">Multi-pass membrane protein</topology>
    </subcellularLocation>
    <subcellularLocation>
        <location evidence="6">Membrane</location>
        <topology evidence="6">Multi-pass membrane protein</topology>
    </subcellularLocation>
</comment>
<feature type="transmembrane region" description="Helical" evidence="5">
    <location>
        <begin position="36"/>
        <end position="54"/>
    </location>
</feature>
<feature type="transmembrane region" description="Helical" evidence="5">
    <location>
        <begin position="273"/>
        <end position="292"/>
    </location>
</feature>
<proteinExistence type="inferred from homology"/>
<feature type="transmembrane region" description="Helical" evidence="5">
    <location>
        <begin position="204"/>
        <end position="228"/>
    </location>
</feature>
<feature type="domain" description="NADH:quinone oxidoreductase/Mrp antiporter transmembrane" evidence="7">
    <location>
        <begin position="126"/>
        <end position="416"/>
    </location>
</feature>
<keyword evidence="2 5" id="KW-0812">Transmembrane</keyword>
<comment type="function">
    <text evidence="5">NDH-1 shuttles electrons from NADH, via FMN and iron-sulfur (Fe-S) centers, to quinones in the respiratory chain. The immediate electron acceptor for the enzyme in this species is believed to be ubiquinone. Couples the redox reaction to proton translocation (for every two electrons transferred, four hydrogen ions are translocated across the cytoplasmic membrane), and thus conserves the redox energy in a proton gradient.</text>
</comment>
<dbReference type="Pfam" id="PF00361">
    <property type="entry name" value="Proton_antipo_M"/>
    <property type="match status" value="1"/>
</dbReference>
<dbReference type="GO" id="GO:0005886">
    <property type="term" value="C:plasma membrane"/>
    <property type="evidence" value="ECO:0007669"/>
    <property type="project" value="UniProtKB-SubCell"/>
</dbReference>
<feature type="transmembrane region" description="Helical" evidence="5">
    <location>
        <begin position="12"/>
        <end position="31"/>
    </location>
</feature>
<feature type="transmembrane region" description="Helical" evidence="5">
    <location>
        <begin position="105"/>
        <end position="123"/>
    </location>
</feature>
<gene>
    <name evidence="5" type="primary">nuoN</name>
    <name evidence="8" type="ORF">ENV54_00335</name>
</gene>
<evidence type="ECO:0000256" key="6">
    <source>
        <dbReference type="RuleBase" id="RU000320"/>
    </source>
</evidence>
<feature type="transmembrane region" description="Helical" evidence="5">
    <location>
        <begin position="369"/>
        <end position="392"/>
    </location>
</feature>
<feature type="transmembrane region" description="Helical" evidence="5">
    <location>
        <begin position="404"/>
        <end position="424"/>
    </location>
</feature>
<dbReference type="PANTHER" id="PTHR22773">
    <property type="entry name" value="NADH DEHYDROGENASE"/>
    <property type="match status" value="1"/>
</dbReference>
<accession>A0A7C4AQ96</accession>
<dbReference type="GO" id="GO:0012505">
    <property type="term" value="C:endomembrane system"/>
    <property type="evidence" value="ECO:0007669"/>
    <property type="project" value="UniProtKB-SubCell"/>
</dbReference>
<dbReference type="HAMAP" id="MF_00445">
    <property type="entry name" value="NDH1_NuoN_1"/>
    <property type="match status" value="1"/>
</dbReference>
<dbReference type="AlphaFoldDB" id="A0A7C4AQ96"/>
<dbReference type="PRINTS" id="PR01434">
    <property type="entry name" value="NADHDHGNASE5"/>
</dbReference>
<feature type="transmembrane region" description="Helical" evidence="5">
    <location>
        <begin position="444"/>
        <end position="464"/>
    </location>
</feature>
<dbReference type="GO" id="GO:0048038">
    <property type="term" value="F:quinone binding"/>
    <property type="evidence" value="ECO:0007669"/>
    <property type="project" value="UniProtKB-KW"/>
</dbReference>
<reference evidence="8" key="1">
    <citation type="journal article" date="2020" name="mSystems">
        <title>Genome- and Community-Level Interaction Insights into Carbon Utilization and Element Cycling Functions of Hydrothermarchaeota in Hydrothermal Sediment.</title>
        <authorList>
            <person name="Zhou Z."/>
            <person name="Liu Y."/>
            <person name="Xu W."/>
            <person name="Pan J."/>
            <person name="Luo Z.H."/>
            <person name="Li M."/>
        </authorList>
    </citation>
    <scope>NUCLEOTIDE SEQUENCE [LARGE SCALE GENOMIC DNA]</scope>
    <source>
        <strain evidence="8">SpSt-769</strain>
    </source>
</reference>
<feature type="transmembrane region" description="Helical" evidence="5">
    <location>
        <begin position="240"/>
        <end position="261"/>
    </location>
</feature>
<feature type="transmembrane region" description="Helical" evidence="5">
    <location>
        <begin position="74"/>
        <end position="93"/>
    </location>
</feature>
<evidence type="ECO:0000256" key="1">
    <source>
        <dbReference type="ARBA" id="ARBA00004127"/>
    </source>
</evidence>
<dbReference type="GO" id="GO:0008137">
    <property type="term" value="F:NADH dehydrogenase (ubiquinone) activity"/>
    <property type="evidence" value="ECO:0007669"/>
    <property type="project" value="InterPro"/>
</dbReference>
<dbReference type="EC" id="7.1.1.-" evidence="5"/>